<evidence type="ECO:0000313" key="2">
    <source>
        <dbReference type="EMBL" id="HDD44207.1"/>
    </source>
</evidence>
<gene>
    <name evidence="2" type="ORF">ENG63_05030</name>
</gene>
<dbReference type="InterPro" id="IPR007159">
    <property type="entry name" value="SpoVT-AbrB_dom"/>
</dbReference>
<dbReference type="InterPro" id="IPR037914">
    <property type="entry name" value="SpoVT-AbrB_sf"/>
</dbReference>
<sequence>MPKLKRKSRKLKSEVKTSTRKILKGSGTYLITLPKDFVKSVGLEAGDEVGVVYDHILKVIPMKEKI</sequence>
<proteinExistence type="predicted"/>
<evidence type="ECO:0000259" key="1">
    <source>
        <dbReference type="Pfam" id="PF04014"/>
    </source>
</evidence>
<dbReference type="SUPFAM" id="SSF89447">
    <property type="entry name" value="AbrB/MazE/MraZ-like"/>
    <property type="match status" value="1"/>
</dbReference>
<protein>
    <submittedName>
        <fullName evidence="2">AbrB/MazE/SpoVT family DNA-binding domain-containing protein</fullName>
    </submittedName>
</protein>
<organism evidence="2">
    <name type="scientific">Desulfofervidus auxilii</name>
    <dbReference type="NCBI Taxonomy" id="1621989"/>
    <lineage>
        <taxon>Bacteria</taxon>
        <taxon>Pseudomonadati</taxon>
        <taxon>Thermodesulfobacteriota</taxon>
        <taxon>Candidatus Desulfofervidia</taxon>
        <taxon>Candidatus Desulfofervidales</taxon>
        <taxon>Candidatus Desulfofervidaceae</taxon>
        <taxon>Candidatus Desulfofervidus</taxon>
    </lineage>
</organism>
<comment type="caution">
    <text evidence="2">The sequence shown here is derived from an EMBL/GenBank/DDBJ whole genome shotgun (WGS) entry which is preliminary data.</text>
</comment>
<dbReference type="Proteomes" id="UP000886289">
    <property type="component" value="Unassembled WGS sequence"/>
</dbReference>
<name>A0A7C0Y2I6_DESA2</name>
<dbReference type="Pfam" id="PF04014">
    <property type="entry name" value="MazE_antitoxin"/>
    <property type="match status" value="1"/>
</dbReference>
<dbReference type="AlphaFoldDB" id="A0A7C0Y2I6"/>
<dbReference type="GO" id="GO:0003677">
    <property type="term" value="F:DNA binding"/>
    <property type="evidence" value="ECO:0007669"/>
    <property type="project" value="UniProtKB-KW"/>
</dbReference>
<reference evidence="2" key="1">
    <citation type="journal article" date="2020" name="mSystems">
        <title>Genome- and Community-Level Interaction Insights into Carbon Utilization and Element Cycling Functions of Hydrothermarchaeota in Hydrothermal Sediment.</title>
        <authorList>
            <person name="Zhou Z."/>
            <person name="Liu Y."/>
            <person name="Xu W."/>
            <person name="Pan J."/>
            <person name="Luo Z.H."/>
            <person name="Li M."/>
        </authorList>
    </citation>
    <scope>NUCLEOTIDE SEQUENCE [LARGE SCALE GENOMIC DNA]</scope>
    <source>
        <strain evidence="2">HyVt-233</strain>
    </source>
</reference>
<keyword evidence="2" id="KW-0238">DNA-binding</keyword>
<dbReference type="EMBL" id="DRBS01000193">
    <property type="protein sequence ID" value="HDD44207.1"/>
    <property type="molecule type" value="Genomic_DNA"/>
</dbReference>
<accession>A0A7C0Y2I6</accession>
<feature type="domain" description="SpoVT-AbrB" evidence="1">
    <location>
        <begin position="22"/>
        <end position="63"/>
    </location>
</feature>